<accession>A0ABZ2BV77</accession>
<dbReference type="SUPFAM" id="SSF56349">
    <property type="entry name" value="DNA breaking-rejoining enzymes"/>
    <property type="match status" value="1"/>
</dbReference>
<dbReference type="InterPro" id="IPR050090">
    <property type="entry name" value="Tyrosine_recombinase_XerCD"/>
</dbReference>
<dbReference type="Proteomes" id="UP001318682">
    <property type="component" value="Chromosome"/>
</dbReference>
<dbReference type="PANTHER" id="PTHR30349">
    <property type="entry name" value="PHAGE INTEGRASE-RELATED"/>
    <property type="match status" value="1"/>
</dbReference>
<reference evidence="5" key="1">
    <citation type="submission" date="2024-01" db="EMBL/GenBank/DDBJ databases">
        <title>Roseobacter fucihabitans sp. nov., isolated from the brown alga Fucus spiralis.</title>
        <authorList>
            <person name="Hahnke S."/>
            <person name="Berger M."/>
            <person name="Schlingloff A."/>
            <person name="Athale I."/>
            <person name="Neumann-Schaal M."/>
            <person name="Adenaya A."/>
            <person name="Poehlein A."/>
            <person name="Daniel R."/>
            <person name="Pertersen J."/>
            <person name="Brinkhoff T."/>
        </authorList>
    </citation>
    <scope>NUCLEOTIDE SEQUENCE [LARGE SCALE GENOMIC DNA]</scope>
    <source>
        <strain evidence="5">B14</strain>
    </source>
</reference>
<keyword evidence="1" id="KW-0229">DNA integration</keyword>
<dbReference type="Pfam" id="PF00589">
    <property type="entry name" value="Phage_integrase"/>
    <property type="match status" value="1"/>
</dbReference>
<dbReference type="RefSeq" id="WP_187430034.1">
    <property type="nucleotide sequence ID" value="NZ_CP143423.1"/>
</dbReference>
<evidence type="ECO:0000259" key="3">
    <source>
        <dbReference type="PROSITE" id="PS51898"/>
    </source>
</evidence>
<dbReference type="PROSITE" id="PS51898">
    <property type="entry name" value="TYR_RECOMBINASE"/>
    <property type="match status" value="1"/>
</dbReference>
<dbReference type="InterPro" id="IPR013762">
    <property type="entry name" value="Integrase-like_cat_sf"/>
</dbReference>
<dbReference type="CDD" id="cd00397">
    <property type="entry name" value="DNA_BRE_C"/>
    <property type="match status" value="1"/>
</dbReference>
<name>A0ABZ2BV77_9RHOB</name>
<sequence length="499" mass="58276">MAFYEDRQEHYGGALVLFRRNLSVAVPNAKTHRARNWHMRLKLAGHTGYVTRSTKLAKYEEAYVFAQSEYLRLQQAARLGHSLDEFTFAQHWNDWYERNLRNGTWAADRARWHKMYFNRYFKDYFSHADGTPMLLNDITPQFAHSYWDWRKAYWTSEKAAKLRDYNPKRRGSKTLGTANAKNTPSLKTLLMEQSALNQIFYDAFEKRRMQQVFKLKVAERGQVPNRRAGFDTGREYHVLVRNLRSYRDCVGRSASDGLNAWHRLQRAQLSYFVMFLLHSGLRVGEAREMKWSDVKLDEVVEDEDERIAEVRVSKATKKGQARFVQAQPSANKALKEWQKMPPYNAQSDWVWFGQKKDADGKAQKIGDLNKSFQQYLRAIEFDGRQDGLLYDRYGDRRSLYSLRHTYATMRLEKGDVSVYDLALNMGCKVKQIETHYSHVVSKQRRQQITRTMRKQPKGASSVDVKLDEDAFIAEALRRYKAGELGDEAFLAIAKSSGNS</sequence>
<dbReference type="EMBL" id="CP143423">
    <property type="protein sequence ID" value="WVX49226.1"/>
    <property type="molecule type" value="Genomic_DNA"/>
</dbReference>
<protein>
    <recommendedName>
        <fullName evidence="3">Tyr recombinase domain-containing protein</fullName>
    </recommendedName>
</protein>
<organism evidence="4 5">
    <name type="scientific">Roseobacter fucihabitans</name>
    <dbReference type="NCBI Taxonomy" id="1537242"/>
    <lineage>
        <taxon>Bacteria</taxon>
        <taxon>Pseudomonadati</taxon>
        <taxon>Pseudomonadota</taxon>
        <taxon>Alphaproteobacteria</taxon>
        <taxon>Rhodobacterales</taxon>
        <taxon>Roseobacteraceae</taxon>
        <taxon>Roseobacter</taxon>
    </lineage>
</organism>
<dbReference type="Gene3D" id="1.10.443.10">
    <property type="entry name" value="Intergrase catalytic core"/>
    <property type="match status" value="1"/>
</dbReference>
<evidence type="ECO:0000256" key="1">
    <source>
        <dbReference type="ARBA" id="ARBA00022908"/>
    </source>
</evidence>
<dbReference type="PANTHER" id="PTHR30349:SF84">
    <property type="entry name" value="PHAGE-RELATED INTEGRASE"/>
    <property type="match status" value="1"/>
</dbReference>
<keyword evidence="2" id="KW-0233">DNA recombination</keyword>
<evidence type="ECO:0000256" key="2">
    <source>
        <dbReference type="ARBA" id="ARBA00023172"/>
    </source>
</evidence>
<evidence type="ECO:0000313" key="4">
    <source>
        <dbReference type="EMBL" id="WVX49226.1"/>
    </source>
</evidence>
<proteinExistence type="predicted"/>
<feature type="domain" description="Tyr recombinase" evidence="3">
    <location>
        <begin position="226"/>
        <end position="450"/>
    </location>
</feature>
<dbReference type="InterPro" id="IPR011010">
    <property type="entry name" value="DNA_brk_join_enz"/>
</dbReference>
<dbReference type="InterPro" id="IPR002104">
    <property type="entry name" value="Integrase_catalytic"/>
</dbReference>
<keyword evidence="5" id="KW-1185">Reference proteome</keyword>
<gene>
    <name evidence="4" type="ORF">ROLI_023150</name>
</gene>
<evidence type="ECO:0000313" key="5">
    <source>
        <dbReference type="Proteomes" id="UP001318682"/>
    </source>
</evidence>